<dbReference type="SMART" id="SM00020">
    <property type="entry name" value="Tryp_SPc"/>
    <property type="match status" value="2"/>
</dbReference>
<dbReference type="PANTHER" id="PTHR24252">
    <property type="entry name" value="ACROSIN-RELATED"/>
    <property type="match status" value="1"/>
</dbReference>
<feature type="domain" description="Peptidase S1" evidence="9">
    <location>
        <begin position="591"/>
        <end position="821"/>
    </location>
</feature>
<dbReference type="PANTHER" id="PTHR24252:SF26">
    <property type="entry name" value="TRANSMEMBRANE SERINE PROTEASE 9"/>
    <property type="match status" value="1"/>
</dbReference>
<feature type="domain" description="SEA" evidence="8">
    <location>
        <begin position="78"/>
        <end position="199"/>
    </location>
</feature>
<dbReference type="InterPro" id="IPR018114">
    <property type="entry name" value="TRYPSIN_HIS"/>
</dbReference>
<evidence type="ECO:0000259" key="9">
    <source>
        <dbReference type="PROSITE" id="PS50240"/>
    </source>
</evidence>
<keyword evidence="7" id="KW-1133">Transmembrane helix</keyword>
<dbReference type="Proteomes" id="UP000693946">
    <property type="component" value="Linkage Group LG14"/>
</dbReference>
<dbReference type="InterPro" id="IPR033116">
    <property type="entry name" value="TRYPSIN_SER"/>
</dbReference>
<dbReference type="PROSITE" id="PS00134">
    <property type="entry name" value="TRYPSIN_HIS"/>
    <property type="match status" value="2"/>
</dbReference>
<feature type="disulfide bond" evidence="5">
    <location>
        <begin position="214"/>
        <end position="226"/>
    </location>
</feature>
<dbReference type="GO" id="GO:0004252">
    <property type="term" value="F:serine-type endopeptidase activity"/>
    <property type="evidence" value="ECO:0007669"/>
    <property type="project" value="InterPro"/>
</dbReference>
<evidence type="ECO:0000256" key="4">
    <source>
        <dbReference type="ARBA" id="ARBA00023157"/>
    </source>
</evidence>
<feature type="disulfide bond" evidence="5">
    <location>
        <begin position="563"/>
        <end position="578"/>
    </location>
</feature>
<sequence length="822" mass="89608">MCTGPVSRGGLWCVVNIIAERNEKRRRPGLFCQSTMMMMMLMMLESVECELSSFVALLLFFLVIGAFVGLLIAYLVQEEHYFMDTVELKGLKYDPVLQDENSGFSIVLSSVLKSKIENVFTASSISRHYVDCNIVSYGNINDGVMVTFRLVFRVSKIQQYSDTFIQDLLRAGFSSLMHGKPLEVPEFGQINAIILLGTSGKSFYVIGDEMTVRCPDNTFTCDNGECVTKLNPKCDSIPDCADGSDEARCACGTRPVMGNRVVGGEDAQQGELPWQVSLRFHGRHTCGASIISERWLVSAAHCFERDSDPREWTALVGASLVSGEESESKTINIKSVVVSPDYNPMTTDNDITVLELETPLTFSSYVQPVCLPSPSHVFSPGQNCMVSGWGALHQFNPAVPPTLQRAVVKIIDSKVCNKSSVYRGAVTRNMMCAGFLQGKVDSCQGDSGGPLVCVGASGKFFLAGVVSWGVGCAQINKPGVYTRVTRLHNWILSHTDPSLVPYYLQHVPTVPVTEEEVSFNKPHVPMTIALDAFSAQTPPVIQNCTGNFQCSTTSCIGKVNPECDGVPDCLNQEDERNCDCGLRPALGSHRIVGGVTARRGEWPWIGSLQYQRLHRCGATLIHGKWLMTAAHCFKSDLSPTNWAVSLGSVLRSGVGALVIPIQRVIIHPAFNSTNMDYDVALLELTAAAPVSYTIQSVCLPSPVHHFLNNAECYITGWGSMREGGSLTNLLQKAAVNIIDQAGCQQSYGNVLTPNMMCAGYMEGGRDTCLGDSGGPLTCRQHSGQWFIAGVTSWGHGCGRIGFPGVYTRVTAVRKWISTYVPF</sequence>
<evidence type="ECO:0000313" key="11">
    <source>
        <dbReference type="Proteomes" id="UP000693946"/>
    </source>
</evidence>
<dbReference type="Pfam" id="PF00057">
    <property type="entry name" value="Ldl_recept_a"/>
    <property type="match status" value="1"/>
</dbReference>
<dbReference type="SMART" id="SM00192">
    <property type="entry name" value="LDLa"/>
    <property type="match status" value="2"/>
</dbReference>
<dbReference type="FunFam" id="2.40.10.10:FF:000003">
    <property type="entry name" value="Transmembrane serine protease 3"/>
    <property type="match status" value="2"/>
</dbReference>
<protein>
    <submittedName>
        <fullName evidence="10">Transmembrane protease serine 9</fullName>
    </submittedName>
</protein>
<evidence type="ECO:0000256" key="1">
    <source>
        <dbReference type="ARBA" id="ARBA00022670"/>
    </source>
</evidence>
<organism evidence="10 11">
    <name type="scientific">Solea senegalensis</name>
    <name type="common">Senegalese sole</name>
    <dbReference type="NCBI Taxonomy" id="28829"/>
    <lineage>
        <taxon>Eukaryota</taxon>
        <taxon>Metazoa</taxon>
        <taxon>Chordata</taxon>
        <taxon>Craniata</taxon>
        <taxon>Vertebrata</taxon>
        <taxon>Euteleostomi</taxon>
        <taxon>Actinopterygii</taxon>
        <taxon>Neopterygii</taxon>
        <taxon>Teleostei</taxon>
        <taxon>Neoteleostei</taxon>
        <taxon>Acanthomorphata</taxon>
        <taxon>Carangaria</taxon>
        <taxon>Pleuronectiformes</taxon>
        <taxon>Pleuronectoidei</taxon>
        <taxon>Soleidae</taxon>
        <taxon>Solea</taxon>
    </lineage>
</organism>
<dbReference type="EMBL" id="JAGKHQ010000006">
    <property type="protein sequence ID" value="KAG7513806.1"/>
    <property type="molecule type" value="Genomic_DNA"/>
</dbReference>
<keyword evidence="2 6" id="KW-0378">Hydrolase</keyword>
<keyword evidence="7" id="KW-0472">Membrane</keyword>
<dbReference type="InterPro" id="IPR000082">
    <property type="entry name" value="SEA_dom"/>
</dbReference>
<evidence type="ECO:0000256" key="6">
    <source>
        <dbReference type="RuleBase" id="RU363034"/>
    </source>
</evidence>
<keyword evidence="4 5" id="KW-1015">Disulfide bond</keyword>
<dbReference type="PROSITE" id="PS50068">
    <property type="entry name" value="LDLRA_2"/>
    <property type="match status" value="2"/>
</dbReference>
<keyword evidence="1 6" id="KW-0645">Protease</keyword>
<feature type="disulfide bond" evidence="5">
    <location>
        <begin position="234"/>
        <end position="249"/>
    </location>
</feature>
<dbReference type="GO" id="GO:0006508">
    <property type="term" value="P:proteolysis"/>
    <property type="evidence" value="ECO:0007669"/>
    <property type="project" value="UniProtKB-KW"/>
</dbReference>
<dbReference type="PROSITE" id="PS00135">
    <property type="entry name" value="TRYPSIN_SER"/>
    <property type="match status" value="2"/>
</dbReference>
<dbReference type="PROSITE" id="PS50240">
    <property type="entry name" value="TRYPSIN_DOM"/>
    <property type="match status" value="2"/>
</dbReference>
<keyword evidence="7 10" id="KW-0812">Transmembrane</keyword>
<dbReference type="CDD" id="cd00190">
    <property type="entry name" value="Tryp_SPc"/>
    <property type="match status" value="2"/>
</dbReference>
<dbReference type="InterPro" id="IPR002172">
    <property type="entry name" value="LDrepeatLR_classA_rpt"/>
</dbReference>
<evidence type="ECO:0000313" key="10">
    <source>
        <dbReference type="EMBL" id="KAG7513806.1"/>
    </source>
</evidence>
<dbReference type="Pfam" id="PF01390">
    <property type="entry name" value="SEA"/>
    <property type="match status" value="1"/>
</dbReference>
<comment type="caution">
    <text evidence="10">The sequence shown here is derived from an EMBL/GenBank/DDBJ whole genome shotgun (WGS) entry which is preliminary data.</text>
</comment>
<dbReference type="PROSITE" id="PS50024">
    <property type="entry name" value="SEA"/>
    <property type="match status" value="1"/>
</dbReference>
<name>A0AAV6S7P4_SOLSE</name>
<gene>
    <name evidence="10" type="ORF">JOB18_017059</name>
</gene>
<accession>A0AAV6S7P4</accession>
<evidence type="ECO:0000256" key="3">
    <source>
        <dbReference type="ARBA" id="ARBA00022825"/>
    </source>
</evidence>
<evidence type="ECO:0000259" key="8">
    <source>
        <dbReference type="PROSITE" id="PS50024"/>
    </source>
</evidence>
<reference evidence="10 11" key="1">
    <citation type="journal article" date="2021" name="Sci. Rep.">
        <title>Chromosome anchoring in Senegalese sole (Solea senegalensis) reveals sex-associated markers and genome rearrangements in flatfish.</title>
        <authorList>
            <person name="Guerrero-Cozar I."/>
            <person name="Gomez-Garrido J."/>
            <person name="Berbel C."/>
            <person name="Martinez-Blanch J.F."/>
            <person name="Alioto T."/>
            <person name="Claros M.G."/>
            <person name="Gagnaire P.A."/>
            <person name="Manchado M."/>
        </authorList>
    </citation>
    <scope>NUCLEOTIDE SEQUENCE [LARGE SCALE GENOMIC DNA]</scope>
    <source>
        <strain evidence="10">Sse05_10M</strain>
    </source>
</reference>
<comment type="caution">
    <text evidence="5">Lacks conserved residue(s) required for the propagation of feature annotation.</text>
</comment>
<keyword evidence="11" id="KW-1185">Reference proteome</keyword>
<evidence type="ECO:0000256" key="5">
    <source>
        <dbReference type="PROSITE-ProRule" id="PRU00124"/>
    </source>
</evidence>
<proteinExistence type="predicted"/>
<dbReference type="Pfam" id="PF00089">
    <property type="entry name" value="Trypsin"/>
    <property type="match status" value="2"/>
</dbReference>
<dbReference type="InterPro" id="IPR001254">
    <property type="entry name" value="Trypsin_dom"/>
</dbReference>
<feature type="transmembrane region" description="Helical" evidence="7">
    <location>
        <begin position="53"/>
        <end position="76"/>
    </location>
</feature>
<evidence type="ECO:0000256" key="2">
    <source>
        <dbReference type="ARBA" id="ARBA00022801"/>
    </source>
</evidence>
<dbReference type="CDD" id="cd00112">
    <property type="entry name" value="LDLa"/>
    <property type="match status" value="2"/>
</dbReference>
<keyword evidence="3 6" id="KW-0720">Serine protease</keyword>
<evidence type="ECO:0000256" key="7">
    <source>
        <dbReference type="SAM" id="Phobius"/>
    </source>
</evidence>
<feature type="domain" description="Peptidase S1" evidence="9">
    <location>
        <begin position="261"/>
        <end position="496"/>
    </location>
</feature>
<dbReference type="AlphaFoldDB" id="A0AAV6S7P4"/>